<dbReference type="Proteomes" id="UP001055172">
    <property type="component" value="Unassembled WGS sequence"/>
</dbReference>
<keyword evidence="1" id="KW-0472">Membrane</keyword>
<keyword evidence="3" id="KW-1185">Reference proteome</keyword>
<keyword evidence="1" id="KW-0812">Transmembrane</keyword>
<protein>
    <submittedName>
        <fullName evidence="2">Uncharacterized protein</fullName>
    </submittedName>
</protein>
<comment type="caution">
    <text evidence="2">The sequence shown here is derived from an EMBL/GenBank/DDBJ whole genome shotgun (WGS) entry which is preliminary data.</text>
</comment>
<accession>A0AA37GYG9</accession>
<proteinExistence type="predicted"/>
<reference evidence="2 3" key="1">
    <citation type="submission" date="2021-07" db="EMBL/GenBank/DDBJ databases">
        <title>Genome data of Colletotrichum spaethianum.</title>
        <authorList>
            <person name="Utami Y.D."/>
            <person name="Hiruma K."/>
        </authorList>
    </citation>
    <scope>NUCLEOTIDE SEQUENCE [LARGE SCALE GENOMIC DNA]</scope>
    <source>
        <strain evidence="2 3">MAFF 242679</strain>
    </source>
</reference>
<keyword evidence="1" id="KW-1133">Transmembrane helix</keyword>
<feature type="transmembrane region" description="Helical" evidence="1">
    <location>
        <begin position="624"/>
        <end position="645"/>
    </location>
</feature>
<evidence type="ECO:0000256" key="1">
    <source>
        <dbReference type="SAM" id="Phobius"/>
    </source>
</evidence>
<evidence type="ECO:0000313" key="2">
    <source>
        <dbReference type="EMBL" id="GJC89639.1"/>
    </source>
</evidence>
<evidence type="ECO:0000313" key="3">
    <source>
        <dbReference type="Proteomes" id="UP001055172"/>
    </source>
</evidence>
<dbReference type="EMBL" id="BPPX01000044">
    <property type="protein sequence ID" value="GJC89639.1"/>
    <property type="molecule type" value="Genomic_DNA"/>
</dbReference>
<sequence length="667" mass="71511">MTLSSLASLRSAFLTPSTFVTNRPCWRFFSRPLTPSPTQPPHPGRVLSTILSSSSASTSAFSRAKSTTTSSPANALSMAAMSRIARGRWTSGASESPSDSSSSARVVPPVLATAEALGLPEAAVMATVLSRSSTRAPLLLPPVLADFLRGPEDHAEPAVRGSASGRRDGGLRGAAKLLAADLGDFRVRVALADVRVEVPADLRDELVIGLLLRRLGLLHELHLHQVRRRAVVLLLLEAVELLQQLALLAALLVRSVAVAAVVGGPIRVLVAARAALLALPELLLAARHVVQAGAVVVVPHGALVAGAELGPLGVPVPGPDALEGPCAVLRIALRLGVDLAVLRHGLVELHLLALLLLAVHAVVRLGLDLLDALRALGLARVELPLAPTLVDEVLERLLGEALLRLGLLHLVLLLLVHCEPGLLHDPEDRLLELRRRVLGRDGLQLAVVEPRIGGVLRQGEHEVLGAAVLLDRLLPAGERLVGLLVRRRALQLVLLPARQRHLELLARAGARRLLLLLGHEFDRLAHLRVLDAREAEVLEVDLLLLLRGRGVLVVLAAEAGDEFLQLAELRGVGFLLFVVVLVGRWRTLGFGIRVVGALRILFVLVGHGLVGLVLVQGLRQVYRILPKGFVVVFLFFRVILLMVSVESRQACTSDRYIPGFPWRSCCL</sequence>
<dbReference type="AlphaFoldDB" id="A0AA37GYG9"/>
<feature type="transmembrane region" description="Helical" evidence="1">
    <location>
        <begin position="597"/>
        <end position="618"/>
    </location>
</feature>
<organism evidence="2 3">
    <name type="scientific">Colletotrichum liriopes</name>
    <dbReference type="NCBI Taxonomy" id="708192"/>
    <lineage>
        <taxon>Eukaryota</taxon>
        <taxon>Fungi</taxon>
        <taxon>Dikarya</taxon>
        <taxon>Ascomycota</taxon>
        <taxon>Pezizomycotina</taxon>
        <taxon>Sordariomycetes</taxon>
        <taxon>Hypocreomycetidae</taxon>
        <taxon>Glomerellales</taxon>
        <taxon>Glomerellaceae</taxon>
        <taxon>Colletotrichum</taxon>
        <taxon>Colletotrichum spaethianum species complex</taxon>
    </lineage>
</organism>
<name>A0AA37GYG9_9PEZI</name>
<gene>
    <name evidence="2" type="ORF">ColLi_12476</name>
</gene>
<feature type="transmembrane region" description="Helical" evidence="1">
    <location>
        <begin position="563"/>
        <end position="585"/>
    </location>
</feature>